<sequence length="58" mass="6751">MSRTNHNTKGPGYEYWASRLYCHGETPGRWTKVQTHRKERRAGREVCKVVLEDSDADS</sequence>
<dbReference type="EMBL" id="LAZR01004092">
    <property type="protein sequence ID" value="KKN11868.1"/>
    <property type="molecule type" value="Genomic_DNA"/>
</dbReference>
<reference evidence="1" key="1">
    <citation type="journal article" date="2015" name="Nature">
        <title>Complex archaea that bridge the gap between prokaryotes and eukaryotes.</title>
        <authorList>
            <person name="Spang A."/>
            <person name="Saw J.H."/>
            <person name="Jorgensen S.L."/>
            <person name="Zaremba-Niedzwiedzka K."/>
            <person name="Martijn J."/>
            <person name="Lind A.E."/>
            <person name="van Eijk R."/>
            <person name="Schleper C."/>
            <person name="Guy L."/>
            <person name="Ettema T.J."/>
        </authorList>
    </citation>
    <scope>NUCLEOTIDE SEQUENCE</scope>
</reference>
<name>A0A0F9R322_9ZZZZ</name>
<dbReference type="AlphaFoldDB" id="A0A0F9R322"/>
<organism evidence="1">
    <name type="scientific">marine sediment metagenome</name>
    <dbReference type="NCBI Taxonomy" id="412755"/>
    <lineage>
        <taxon>unclassified sequences</taxon>
        <taxon>metagenomes</taxon>
        <taxon>ecological metagenomes</taxon>
    </lineage>
</organism>
<comment type="caution">
    <text evidence="1">The sequence shown here is derived from an EMBL/GenBank/DDBJ whole genome shotgun (WGS) entry which is preliminary data.</text>
</comment>
<gene>
    <name evidence="1" type="ORF">LCGC14_1022150</name>
</gene>
<proteinExistence type="predicted"/>
<accession>A0A0F9R322</accession>
<protein>
    <submittedName>
        <fullName evidence="1">Uncharacterized protein</fullName>
    </submittedName>
</protein>
<evidence type="ECO:0000313" key="1">
    <source>
        <dbReference type="EMBL" id="KKN11868.1"/>
    </source>
</evidence>